<dbReference type="PROSITE" id="PS51918">
    <property type="entry name" value="RADICAL_SAM"/>
    <property type="match status" value="1"/>
</dbReference>
<dbReference type="InterPro" id="IPR013785">
    <property type="entry name" value="Aldolase_TIM"/>
</dbReference>
<dbReference type="Pfam" id="PF06968">
    <property type="entry name" value="BATS"/>
    <property type="match status" value="1"/>
</dbReference>
<dbReference type="InterPro" id="IPR024007">
    <property type="entry name" value="FeFe-hyd_mat_HydG"/>
</dbReference>
<evidence type="ECO:0000256" key="4">
    <source>
        <dbReference type="ARBA" id="ARBA00022723"/>
    </source>
</evidence>
<keyword evidence="2" id="KW-0004">4Fe-4S</keyword>
<evidence type="ECO:0000256" key="6">
    <source>
        <dbReference type="ARBA" id="ARBA00023014"/>
    </source>
</evidence>
<evidence type="ECO:0000259" key="8">
    <source>
        <dbReference type="PROSITE" id="PS51918"/>
    </source>
</evidence>
<dbReference type="Gene3D" id="3.20.20.70">
    <property type="entry name" value="Aldolase class I"/>
    <property type="match status" value="1"/>
</dbReference>
<reference evidence="9" key="1">
    <citation type="submission" date="2019-11" db="EMBL/GenBank/DDBJ databases">
        <authorList>
            <person name="Feng L."/>
        </authorList>
    </citation>
    <scope>NUCLEOTIDE SEQUENCE</scope>
    <source>
        <strain evidence="9">CnexileLFYP112</strain>
    </source>
</reference>
<dbReference type="Pfam" id="PF04055">
    <property type="entry name" value="Radical_SAM"/>
    <property type="match status" value="1"/>
</dbReference>
<dbReference type="AlphaFoldDB" id="A0A6N2SQ13"/>
<sequence length="473" mass="54124">MYNPASKKAEEFINHEEILATLNYAEENKHNEVLITELIEKAKLRKGLSHREASVLLACDIEEKNQEIYALAEQIKKDFYGNRIVMFAPLYLSNYCINGCTYCPYHMKNKHIARKKLTQEEIRKEVIALQDMGHKRLALEAGEDPVNNPIEYILECINTIYSIKHKNGAIRRVNVNIAATTVENYRKLKEAGIGTYILFQETYHKESYLELHPTGPKHDYDYHTEAMDRAMEGGIDDVGIGVLFGLDKYRYEFAGLLMHAEHLETVWGVGPHTISVPRLRHADDIDADAFDNGIDDDIFAKLVACIRIAVPYTGMIISTRESQKCRERVLHLGVSQISGGSKTSVGGYAEPEPEEDKSEQFDVSDTRTLDEIVKWLMELGYFPSFCTACYREGRTGDRFMSLCKSGQIQNCCQPNALMTLKEYLMDYASPETKKIGEKLISEEINHIPNEKVRKIVIDNLKAIEEDNRRDFRF</sequence>
<dbReference type="SMART" id="SM00876">
    <property type="entry name" value="BATS"/>
    <property type="match status" value="1"/>
</dbReference>
<accession>A0A6N2SQ13</accession>
<name>A0A6N2SQ13_9FIRM</name>
<evidence type="ECO:0000256" key="3">
    <source>
        <dbReference type="ARBA" id="ARBA00022691"/>
    </source>
</evidence>
<protein>
    <submittedName>
        <fullName evidence="9">2-iminoacetate synthase</fullName>
        <ecNumber evidence="9">4.1.99.19</ecNumber>
    </submittedName>
</protein>
<dbReference type="InterPro" id="IPR034428">
    <property type="entry name" value="ThiH/NoCL/HydG-like"/>
</dbReference>
<evidence type="ECO:0000256" key="5">
    <source>
        <dbReference type="ARBA" id="ARBA00023004"/>
    </source>
</evidence>
<keyword evidence="9" id="KW-0456">Lyase</keyword>
<evidence type="ECO:0000256" key="1">
    <source>
        <dbReference type="ARBA" id="ARBA00001966"/>
    </source>
</evidence>
<organism evidence="9">
    <name type="scientific">[Clostridium] nexile</name>
    <dbReference type="NCBI Taxonomy" id="29361"/>
    <lineage>
        <taxon>Bacteria</taxon>
        <taxon>Bacillati</taxon>
        <taxon>Bacillota</taxon>
        <taxon>Clostridia</taxon>
        <taxon>Lachnospirales</taxon>
        <taxon>Lachnospiraceae</taxon>
        <taxon>Tyzzerella</taxon>
    </lineage>
</organism>
<dbReference type="SUPFAM" id="SSF102114">
    <property type="entry name" value="Radical SAM enzymes"/>
    <property type="match status" value="1"/>
</dbReference>
<evidence type="ECO:0000256" key="2">
    <source>
        <dbReference type="ARBA" id="ARBA00022485"/>
    </source>
</evidence>
<dbReference type="GO" id="GO:0036355">
    <property type="term" value="F:2-iminoacetate synthase activity"/>
    <property type="evidence" value="ECO:0007669"/>
    <property type="project" value="UniProtKB-EC"/>
</dbReference>
<gene>
    <name evidence="9" type="primary">thiH</name>
    <name evidence="9" type="ORF">CNLFYP112_01361</name>
</gene>
<dbReference type="SFLD" id="SFLDG01060">
    <property type="entry name" value="BATS_domain_containing"/>
    <property type="match status" value="1"/>
</dbReference>
<dbReference type="SFLD" id="SFLDG01081">
    <property type="entry name" value="cleavage_of_the_Ca-Cb_bond_in"/>
    <property type="match status" value="1"/>
</dbReference>
<evidence type="ECO:0000313" key="9">
    <source>
        <dbReference type="EMBL" id="VYS93625.1"/>
    </source>
</evidence>
<dbReference type="SFLD" id="SFLDS00029">
    <property type="entry name" value="Radical_SAM"/>
    <property type="match status" value="1"/>
</dbReference>
<dbReference type="GO" id="GO:0046872">
    <property type="term" value="F:metal ion binding"/>
    <property type="evidence" value="ECO:0007669"/>
    <property type="project" value="UniProtKB-KW"/>
</dbReference>
<keyword evidence="3" id="KW-0949">S-adenosyl-L-methionine</keyword>
<proteinExistence type="predicted"/>
<dbReference type="InterPro" id="IPR007197">
    <property type="entry name" value="rSAM"/>
</dbReference>
<dbReference type="PANTHER" id="PTHR43583">
    <property type="entry name" value="2-IMINOACETATE SYNTHASE"/>
    <property type="match status" value="1"/>
</dbReference>
<dbReference type="PANTHER" id="PTHR43583:SF2">
    <property type="entry name" value="THIAZOLE BIOSYNTHESIS PROTEIN"/>
    <property type="match status" value="1"/>
</dbReference>
<dbReference type="InterPro" id="IPR058240">
    <property type="entry name" value="rSAM_sf"/>
</dbReference>
<feature type="domain" description="Radical SAM core" evidence="8">
    <location>
        <begin position="82"/>
        <end position="320"/>
    </location>
</feature>
<dbReference type="NCBIfam" id="TIGR03955">
    <property type="entry name" value="rSAM_HydG"/>
    <property type="match status" value="1"/>
</dbReference>
<keyword evidence="5" id="KW-0408">Iron</keyword>
<dbReference type="EMBL" id="CACRTG010000004">
    <property type="protein sequence ID" value="VYS93625.1"/>
    <property type="molecule type" value="Genomic_DNA"/>
</dbReference>
<dbReference type="GO" id="GO:0051539">
    <property type="term" value="F:4 iron, 4 sulfur cluster binding"/>
    <property type="evidence" value="ECO:0007669"/>
    <property type="project" value="UniProtKB-KW"/>
</dbReference>
<comment type="cofactor">
    <cofactor evidence="1">
        <name>[4Fe-4S] cluster</name>
        <dbReference type="ChEBI" id="CHEBI:49883"/>
    </cofactor>
</comment>
<dbReference type="CDD" id="cd01335">
    <property type="entry name" value="Radical_SAM"/>
    <property type="match status" value="1"/>
</dbReference>
<dbReference type="InterPro" id="IPR010722">
    <property type="entry name" value="BATS_dom"/>
</dbReference>
<feature type="region of interest" description="Disordered" evidence="7">
    <location>
        <begin position="338"/>
        <end position="363"/>
    </location>
</feature>
<dbReference type="EC" id="4.1.99.19" evidence="9"/>
<evidence type="ECO:0000256" key="7">
    <source>
        <dbReference type="SAM" id="MobiDB-lite"/>
    </source>
</evidence>
<keyword evidence="6" id="KW-0411">Iron-sulfur</keyword>
<dbReference type="SFLD" id="SFLDF00319">
    <property type="entry name" value="Fe_hydrogenase_maturase_(HydG"/>
    <property type="match status" value="1"/>
</dbReference>
<keyword evidence="4" id="KW-0479">Metal-binding</keyword>